<proteinExistence type="inferred from homology"/>
<gene>
    <name evidence="10" type="primary">Atf6b</name>
    <name evidence="10" type="ORF">GTO92_0018196</name>
</gene>
<evidence type="ECO:0000259" key="9">
    <source>
        <dbReference type="PROSITE" id="PS50217"/>
    </source>
</evidence>
<evidence type="ECO:0000256" key="6">
    <source>
        <dbReference type="ARBA" id="ARBA00023242"/>
    </source>
</evidence>
<dbReference type="CDD" id="cd14700">
    <property type="entry name" value="bZIP_ATF6"/>
    <property type="match status" value="1"/>
</dbReference>
<dbReference type="EMBL" id="JAAWVN010004850">
    <property type="protein sequence ID" value="MBN3289780.1"/>
    <property type="molecule type" value="Genomic_DNA"/>
</dbReference>
<accession>A0ABS2YTD8</accession>
<evidence type="ECO:0000256" key="8">
    <source>
        <dbReference type="SAM" id="MobiDB-lite"/>
    </source>
</evidence>
<evidence type="ECO:0000256" key="1">
    <source>
        <dbReference type="ARBA" id="ARBA00004167"/>
    </source>
</evidence>
<dbReference type="Pfam" id="PF00170">
    <property type="entry name" value="bZIP_1"/>
    <property type="match status" value="1"/>
</dbReference>
<dbReference type="RefSeq" id="XP_039624739.1">
    <property type="nucleotide sequence ID" value="XM_039768805.1"/>
</dbReference>
<name>A0ABS2YTD8_POLSE</name>
<keyword evidence="5" id="KW-0804">Transcription</keyword>
<keyword evidence="11" id="KW-1185">Reference proteome</keyword>
<dbReference type="PROSITE" id="PS00036">
    <property type="entry name" value="BZIP_BASIC"/>
    <property type="match status" value="1"/>
</dbReference>
<evidence type="ECO:0000256" key="3">
    <source>
        <dbReference type="ARBA" id="ARBA00023015"/>
    </source>
</evidence>
<comment type="subcellular location">
    <subcellularLocation>
        <location evidence="1">Membrane</location>
        <topology evidence="1">Single-pass membrane protein</topology>
    </subcellularLocation>
</comment>
<dbReference type="SUPFAM" id="SSF57959">
    <property type="entry name" value="Leucine zipper domain"/>
    <property type="match status" value="1"/>
</dbReference>
<dbReference type="InterPro" id="IPR051882">
    <property type="entry name" value="ATF_bZIP_TF"/>
</dbReference>
<evidence type="ECO:0000313" key="10">
    <source>
        <dbReference type="EMBL" id="MBN3289780.1"/>
    </source>
</evidence>
<dbReference type="SMART" id="SM00338">
    <property type="entry name" value="BRLZ"/>
    <property type="match status" value="1"/>
</dbReference>
<dbReference type="Gene3D" id="1.20.5.170">
    <property type="match status" value="1"/>
</dbReference>
<feature type="compositionally biased region" description="Basic and acidic residues" evidence="8">
    <location>
        <begin position="706"/>
        <end position="718"/>
    </location>
</feature>
<comment type="caution">
    <text evidence="10">The sequence shown here is derived from an EMBL/GenBank/DDBJ whole genome shotgun (WGS) entry which is preliminary data.</text>
</comment>
<comment type="similarity">
    <text evidence="2">Belongs to the bZIP family. ATF subfamily.</text>
</comment>
<keyword evidence="4" id="KW-0238">DNA-binding</keyword>
<feature type="non-terminal residue" evidence="10">
    <location>
        <position position="1"/>
    </location>
</feature>
<evidence type="ECO:0000313" key="11">
    <source>
        <dbReference type="Proteomes" id="UP001166052"/>
    </source>
</evidence>
<protein>
    <submittedName>
        <fullName evidence="10">ATF6B factor</fullName>
    </submittedName>
</protein>
<keyword evidence="6" id="KW-0539">Nucleus</keyword>
<sequence>MGTELLSDLDSRFFADNLLTNEDWDACLYKCETMEEGEDEVDYLQSFKYDSMFDSDLVLSLDPSSPPSPWKQVTEDVLTEDSDLLREDNAGPSEFLPADMLIQVKSEPSSPASCHSSESSMSSNCDSSSFYQQSVNCESPVTVLKSENPPTPPYMFGDILSPPLSTVQITISPKLEGMATGLLNHTVPAQQTTATLKASSILKSKPAIQPKPVCVTTIPVTQTSSPTKTIILQSVQAMDQSIPVAGQSMMLAQSDLLHLGPVPSMIKVEPSSPASNITAVSGVSGSSPATTFTSSNLLSGPSKTVNSKPIIPAPSHGGVSSGDIDMKVLKRQQRMIKNRESACQSRKKKKEYLQSLESKLQEALCENEKLRKENASLRKLLESVNEGTDVRLGFANNRKAVCVMVFLLFITFSFGPVRITDKTLEPTAPVGTGPLKGRRLLGFYPDQEAHFNNNLDREKEAEPISMKMRRETEMDMKASSRRSVHFRNVTATFSDVKDLMLRDMHQLFSTSDCRQFNRTESLRLADELHGWVYRHQIDRKKLGEKPQRAKKARMAQKAQQRKFNLSRYLPAHSQKTVDRVSSSQLQIYPGPDQRNDDFLDAIDRREDTFYVVSFRRDHLLLPAISHNKTSRPKMSLVMPAMALNETVYNSSQGYEVMMQIDCEVMDTRIIQIKSSKVPAFLKEHRRVDNITSSLHDRHSAPSAESTRQDAVGKDRVGPHAETSYLLSQHDAV</sequence>
<evidence type="ECO:0000256" key="4">
    <source>
        <dbReference type="ARBA" id="ARBA00023125"/>
    </source>
</evidence>
<dbReference type="PANTHER" id="PTHR46164:SF2">
    <property type="entry name" value="CYCLIC AMP-DEPENDENT TRANSCRIPTION FACTOR ATF-6 BETA"/>
    <property type="match status" value="1"/>
</dbReference>
<reference evidence="10" key="1">
    <citation type="journal article" date="2021" name="Cell">
        <title>Tracing the genetic footprints of vertebrate landing in non-teleost ray-finned fishes.</title>
        <authorList>
            <person name="Bi X."/>
            <person name="Wang K."/>
            <person name="Yang L."/>
            <person name="Pan H."/>
            <person name="Jiang H."/>
            <person name="Wei Q."/>
            <person name="Fang M."/>
            <person name="Yu H."/>
            <person name="Zhu C."/>
            <person name="Cai Y."/>
            <person name="He Y."/>
            <person name="Gan X."/>
            <person name="Zeng H."/>
            <person name="Yu D."/>
            <person name="Zhu Y."/>
            <person name="Jiang H."/>
            <person name="Qiu Q."/>
            <person name="Yang H."/>
            <person name="Zhang Y.E."/>
            <person name="Wang W."/>
            <person name="Zhu M."/>
            <person name="He S."/>
            <person name="Zhang G."/>
        </authorList>
    </citation>
    <scope>NUCLEOTIDE SEQUENCE</scope>
    <source>
        <strain evidence="10">Bchr_001</strain>
    </source>
</reference>
<feature type="non-terminal residue" evidence="10">
    <location>
        <position position="732"/>
    </location>
</feature>
<dbReference type="GeneID" id="120539075"/>
<feature type="domain" description="BZIP" evidence="9">
    <location>
        <begin position="328"/>
        <end position="384"/>
    </location>
</feature>
<evidence type="ECO:0000256" key="2">
    <source>
        <dbReference type="ARBA" id="ARBA00009050"/>
    </source>
</evidence>
<organism evidence="10 11">
    <name type="scientific">Polypterus senegalus</name>
    <name type="common">Senegal bichir</name>
    <dbReference type="NCBI Taxonomy" id="55291"/>
    <lineage>
        <taxon>Eukaryota</taxon>
        <taxon>Metazoa</taxon>
        <taxon>Chordata</taxon>
        <taxon>Craniata</taxon>
        <taxon>Vertebrata</taxon>
        <taxon>Euteleostomi</taxon>
        <taxon>Actinopterygii</taxon>
        <taxon>Polypteriformes</taxon>
        <taxon>Polypteridae</taxon>
        <taxon>Polypterus</taxon>
    </lineage>
</organism>
<dbReference type="Proteomes" id="UP001166052">
    <property type="component" value="Unassembled WGS sequence"/>
</dbReference>
<evidence type="ECO:0000256" key="5">
    <source>
        <dbReference type="ARBA" id="ARBA00023163"/>
    </source>
</evidence>
<dbReference type="InterPro" id="IPR004827">
    <property type="entry name" value="bZIP"/>
</dbReference>
<keyword evidence="7" id="KW-0175">Coiled coil</keyword>
<feature type="region of interest" description="Disordered" evidence="8">
    <location>
        <begin position="691"/>
        <end position="732"/>
    </location>
</feature>
<dbReference type="PANTHER" id="PTHR46164">
    <property type="entry name" value="ATF6, ISOFORM C"/>
    <property type="match status" value="1"/>
</dbReference>
<evidence type="ECO:0000256" key="7">
    <source>
        <dbReference type="SAM" id="Coils"/>
    </source>
</evidence>
<dbReference type="InterPro" id="IPR046347">
    <property type="entry name" value="bZIP_sf"/>
</dbReference>
<dbReference type="PROSITE" id="PS50217">
    <property type="entry name" value="BZIP"/>
    <property type="match status" value="1"/>
</dbReference>
<keyword evidence="3" id="KW-0805">Transcription regulation</keyword>
<feature type="coiled-coil region" evidence="7">
    <location>
        <begin position="346"/>
        <end position="387"/>
    </location>
</feature>